<gene>
    <name evidence="11" type="ORF">M8C21_001116</name>
</gene>
<evidence type="ECO:0000256" key="1">
    <source>
        <dbReference type="ARBA" id="ARBA00004141"/>
    </source>
</evidence>
<dbReference type="AlphaFoldDB" id="A0AAD5GF78"/>
<comment type="caution">
    <text evidence="11">The sequence shown here is derived from an EMBL/GenBank/DDBJ whole genome shotgun (WGS) entry which is preliminary data.</text>
</comment>
<dbReference type="EMBL" id="JAMZMK010008658">
    <property type="protein sequence ID" value="KAI7739209.1"/>
    <property type="molecule type" value="Genomic_DNA"/>
</dbReference>
<reference evidence="11" key="1">
    <citation type="submission" date="2022-06" db="EMBL/GenBank/DDBJ databases">
        <title>Uncovering the hologenomic basis of an extraordinary plant invasion.</title>
        <authorList>
            <person name="Bieker V.C."/>
            <person name="Martin M.D."/>
            <person name="Gilbert T."/>
            <person name="Hodgins K."/>
            <person name="Battlay P."/>
            <person name="Petersen B."/>
            <person name="Wilson J."/>
        </authorList>
    </citation>
    <scope>NUCLEOTIDE SEQUENCE</scope>
    <source>
        <strain evidence="11">AA19_3_7</strain>
        <tissue evidence="11">Leaf</tissue>
    </source>
</reference>
<dbReference type="PANTHER" id="PTHR11351:SF75">
    <property type="entry name" value="ACYL-COA DESATURASE"/>
    <property type="match status" value="1"/>
</dbReference>
<keyword evidence="9 10" id="KW-0472">Membrane</keyword>
<feature type="transmembrane region" description="Helical" evidence="10">
    <location>
        <begin position="82"/>
        <end position="99"/>
    </location>
</feature>
<dbReference type="GO" id="GO:0016717">
    <property type="term" value="F:oxidoreductase activity, acting on paired donors, with oxidation of a pair of donors resulting in the reduction of molecular oxygen to two molecules of water"/>
    <property type="evidence" value="ECO:0007669"/>
    <property type="project" value="InterPro"/>
</dbReference>
<evidence type="ECO:0000256" key="4">
    <source>
        <dbReference type="ARBA" id="ARBA00022692"/>
    </source>
</evidence>
<feature type="transmembrane region" description="Helical" evidence="10">
    <location>
        <begin position="245"/>
        <end position="267"/>
    </location>
</feature>
<comment type="pathway">
    <text evidence="2">Lipid metabolism.</text>
</comment>
<dbReference type="PANTHER" id="PTHR11351">
    <property type="entry name" value="ACYL-COA DESATURASE"/>
    <property type="match status" value="1"/>
</dbReference>
<evidence type="ECO:0008006" key="13">
    <source>
        <dbReference type="Google" id="ProtNLM"/>
    </source>
</evidence>
<keyword evidence="8" id="KW-0443">Lipid metabolism</keyword>
<keyword evidence="4 10" id="KW-0812">Transmembrane</keyword>
<dbReference type="Proteomes" id="UP001206925">
    <property type="component" value="Unassembled WGS sequence"/>
</dbReference>
<feature type="transmembrane region" description="Helical" evidence="10">
    <location>
        <begin position="59"/>
        <end position="76"/>
    </location>
</feature>
<keyword evidence="7" id="KW-0560">Oxidoreductase</keyword>
<dbReference type="GO" id="GO:0042761">
    <property type="term" value="P:very long-chain fatty acid biosynthetic process"/>
    <property type="evidence" value="ECO:0007669"/>
    <property type="project" value="TreeGrafter"/>
</dbReference>
<comment type="subcellular location">
    <subcellularLocation>
        <location evidence="1">Membrane</location>
        <topology evidence="1">Multi-pass membrane protein</topology>
    </subcellularLocation>
</comment>
<evidence type="ECO:0000256" key="7">
    <source>
        <dbReference type="ARBA" id="ARBA00023002"/>
    </source>
</evidence>
<evidence type="ECO:0000256" key="5">
    <source>
        <dbReference type="ARBA" id="ARBA00022832"/>
    </source>
</evidence>
<evidence type="ECO:0000256" key="9">
    <source>
        <dbReference type="ARBA" id="ARBA00023136"/>
    </source>
</evidence>
<name>A0AAD5GF78_AMBAR</name>
<evidence type="ECO:0000313" key="11">
    <source>
        <dbReference type="EMBL" id="KAI7739209.1"/>
    </source>
</evidence>
<evidence type="ECO:0000256" key="8">
    <source>
        <dbReference type="ARBA" id="ARBA00023098"/>
    </source>
</evidence>
<protein>
    <recommendedName>
        <fullName evidence="13">Fatty acid desaturase domain-containing protein</fullName>
    </recommendedName>
</protein>
<accession>A0AAD5GF78</accession>
<proteinExistence type="inferred from homology"/>
<keyword evidence="5" id="KW-0276">Fatty acid metabolism</keyword>
<keyword evidence="6 10" id="KW-1133">Transmembrane helix</keyword>
<evidence type="ECO:0000256" key="2">
    <source>
        <dbReference type="ARBA" id="ARBA00005189"/>
    </source>
</evidence>
<organism evidence="11 12">
    <name type="scientific">Ambrosia artemisiifolia</name>
    <name type="common">Common ragweed</name>
    <dbReference type="NCBI Taxonomy" id="4212"/>
    <lineage>
        <taxon>Eukaryota</taxon>
        <taxon>Viridiplantae</taxon>
        <taxon>Streptophyta</taxon>
        <taxon>Embryophyta</taxon>
        <taxon>Tracheophyta</taxon>
        <taxon>Spermatophyta</taxon>
        <taxon>Magnoliopsida</taxon>
        <taxon>eudicotyledons</taxon>
        <taxon>Gunneridae</taxon>
        <taxon>Pentapetalae</taxon>
        <taxon>asterids</taxon>
        <taxon>campanulids</taxon>
        <taxon>Asterales</taxon>
        <taxon>Asteraceae</taxon>
        <taxon>Asteroideae</taxon>
        <taxon>Heliantheae alliance</taxon>
        <taxon>Heliantheae</taxon>
        <taxon>Ambrosia</taxon>
    </lineage>
</organism>
<sequence length="271" mass="31976">MVISPSTKFFRSSLTAIHKTNDYVTRYARTTGETTPELDTLPKGWFWFRKWHPEDMANICWYTVIHVLAFCAPFMFTWGAFWVAMGLSFLTGFGVTLGYHRLLCHRSFKVPKWLEYFFVYCGAHAFQGFKTKDQTPLRYRRLRDDDRVPGEGPVLKATLRRIGFFKLQLQKDPLFYVNTHKNHHKYADTDRDPVAPTHGFWYCNMGWFCNNHHIAAKCGELKGGEYSKVTELKAQWFYRFLHDTYFWHLTALATLLYLHGDLSYLAWGMIF</sequence>
<evidence type="ECO:0000256" key="6">
    <source>
        <dbReference type="ARBA" id="ARBA00022989"/>
    </source>
</evidence>
<evidence type="ECO:0000256" key="10">
    <source>
        <dbReference type="SAM" id="Phobius"/>
    </source>
</evidence>
<keyword evidence="12" id="KW-1185">Reference proteome</keyword>
<dbReference type="GO" id="GO:0005789">
    <property type="term" value="C:endoplasmic reticulum membrane"/>
    <property type="evidence" value="ECO:0007669"/>
    <property type="project" value="TreeGrafter"/>
</dbReference>
<evidence type="ECO:0000313" key="12">
    <source>
        <dbReference type="Proteomes" id="UP001206925"/>
    </source>
</evidence>
<comment type="similarity">
    <text evidence="3">Belongs to the fatty acid desaturase type 1 family.</text>
</comment>
<dbReference type="InterPro" id="IPR015876">
    <property type="entry name" value="Acyl-CoA_DS"/>
</dbReference>
<evidence type="ECO:0000256" key="3">
    <source>
        <dbReference type="ARBA" id="ARBA00009295"/>
    </source>
</evidence>